<dbReference type="Gramene" id="ORGLA02G0187800.1">
    <property type="protein sequence ID" value="ORGLA02G0187800.1"/>
    <property type="gene ID" value="ORGLA02G0187800"/>
</dbReference>
<keyword evidence="2" id="KW-1185">Reference proteome</keyword>
<evidence type="ECO:0000313" key="2">
    <source>
        <dbReference type="Proteomes" id="UP000007306"/>
    </source>
</evidence>
<dbReference type="EnsemblPlants" id="ORGLA02G0187800.1">
    <property type="protein sequence ID" value="ORGLA02G0187800.1"/>
    <property type="gene ID" value="ORGLA02G0187800"/>
</dbReference>
<dbReference type="Proteomes" id="UP000007306">
    <property type="component" value="Chromosome 2"/>
</dbReference>
<reference evidence="1 2" key="2">
    <citation type="submission" date="2018-04" db="EMBL/GenBank/DDBJ databases">
        <title>OglaRS2 (Oryza glaberrima Reference Sequence Version 2).</title>
        <authorList>
            <person name="Zhang J."/>
            <person name="Kudrna D."/>
            <person name="Lee S."/>
            <person name="Talag J."/>
            <person name="Rajasekar S."/>
            <person name="Wing R.A."/>
        </authorList>
    </citation>
    <scope>NUCLEOTIDE SEQUENCE [LARGE SCALE GENOMIC DNA]</scope>
    <source>
        <strain evidence="1 2">cv. IRGC 96717</strain>
    </source>
</reference>
<reference evidence="1" key="1">
    <citation type="submission" date="2015-06" db="UniProtKB">
        <authorList>
            <consortium name="EnsemblPlants"/>
        </authorList>
    </citation>
    <scope>IDENTIFICATION</scope>
</reference>
<protein>
    <submittedName>
        <fullName evidence="1">Uncharacterized protein</fullName>
    </submittedName>
</protein>
<name>I1P1M2_ORYGL</name>
<evidence type="ECO:0000313" key="1">
    <source>
        <dbReference type="EnsemblPlants" id="ORGLA02G0187800.1"/>
    </source>
</evidence>
<dbReference type="HOGENOM" id="CLU_2310509_0_0_1"/>
<dbReference type="AlphaFoldDB" id="I1P1M2"/>
<sequence>MTLVVAPRMMMMEFWMIGKLLPMHSQWMTTIITRIQCRQIHQLYLHLVQCLLMQQQGKNQSRVVQELGAQMMHSVHRVYPASPNKSAFQLAWVTVGWQWG</sequence>
<accession>I1P1M2</accession>
<organism evidence="1 2">
    <name type="scientific">Oryza glaberrima</name>
    <name type="common">African rice</name>
    <dbReference type="NCBI Taxonomy" id="4538"/>
    <lineage>
        <taxon>Eukaryota</taxon>
        <taxon>Viridiplantae</taxon>
        <taxon>Streptophyta</taxon>
        <taxon>Embryophyta</taxon>
        <taxon>Tracheophyta</taxon>
        <taxon>Spermatophyta</taxon>
        <taxon>Magnoliopsida</taxon>
        <taxon>Liliopsida</taxon>
        <taxon>Poales</taxon>
        <taxon>Poaceae</taxon>
        <taxon>BOP clade</taxon>
        <taxon>Oryzoideae</taxon>
        <taxon>Oryzeae</taxon>
        <taxon>Oryzinae</taxon>
        <taxon>Oryza</taxon>
    </lineage>
</organism>
<proteinExistence type="predicted"/>